<dbReference type="Pfam" id="PF04438">
    <property type="entry name" value="zf-HIT"/>
    <property type="match status" value="1"/>
</dbReference>
<protein>
    <submittedName>
        <fullName evidence="3">Zinc finger HIT domain-containing protein 2</fullName>
    </submittedName>
</protein>
<dbReference type="PANTHER" id="PTHR15555">
    <property type="entry name" value="ZINC FINGER HIT DOMAIN CONTAINING PROTEIN 2 PROTEIN FON -RELATED"/>
    <property type="match status" value="1"/>
</dbReference>
<dbReference type="Proteomes" id="UP000694872">
    <property type="component" value="Unplaced"/>
</dbReference>
<sequence>MSMEESLNNKDERLCGICATTKSKYCCPRCEIFYCSLDCYKSEKHLDCSESFYRDCVNEELSSYHAGDEAKRRMIDILKKAQNEDIDEEELVGNEIDESIDSDDDIEIDLHERIKDLDLNDADALWNVLTEDERNEFEAVVRGDVGSVLPQWEPWWMYKQEARLVEEVPSSGDDEHLKKCPCLKSVPKFTTITNVKPSPAISFNITNVVASYVFIMRYFNGEIDALETITHILDICQNLSSNTNFNELDTAIESVAQKCLQSELIETDEVSLEVMKHDTFLILKGPSPDNNAYYCKAALSHLLEIFDQAKSQLKTVTKENATKSEGIFSKKFPENMNYLPKLDISKVKRNIKKIEFYLSFIE</sequence>
<dbReference type="CDD" id="cd23024">
    <property type="entry name" value="zf-HIT_ZNHIT2-3"/>
    <property type="match status" value="1"/>
</dbReference>
<dbReference type="PANTHER" id="PTHR15555:SF0">
    <property type="entry name" value="ZINC FINGER HIT DOMAIN-CONTAINING PROTEIN 2"/>
    <property type="match status" value="1"/>
</dbReference>
<dbReference type="InterPro" id="IPR007529">
    <property type="entry name" value="Znf_HIT"/>
</dbReference>
<keyword evidence="1" id="KW-0862">Zinc</keyword>
<dbReference type="Gene3D" id="3.30.60.190">
    <property type="match status" value="1"/>
</dbReference>
<dbReference type="KEGG" id="pxu:106117659"/>
<dbReference type="InterPro" id="IPR039646">
    <property type="entry name" value="ZNHIT2"/>
</dbReference>
<feature type="domain" description="HIT-type" evidence="2">
    <location>
        <begin position="15"/>
        <end position="48"/>
    </location>
</feature>
<dbReference type="AlphaFoldDB" id="A0AAJ6Z8U4"/>
<dbReference type="SUPFAM" id="SSF144232">
    <property type="entry name" value="HIT/MYND zinc finger-like"/>
    <property type="match status" value="1"/>
</dbReference>
<keyword evidence="1" id="KW-0479">Metal-binding</keyword>
<evidence type="ECO:0000313" key="3">
    <source>
        <dbReference type="RefSeq" id="XP_013167510.1"/>
    </source>
</evidence>
<keyword evidence="1" id="KW-0863">Zinc-finger</keyword>
<dbReference type="GeneID" id="106117659"/>
<dbReference type="RefSeq" id="XP_013167510.1">
    <property type="nucleotide sequence ID" value="XM_013312056.1"/>
</dbReference>
<evidence type="ECO:0000259" key="2">
    <source>
        <dbReference type="PROSITE" id="PS51083"/>
    </source>
</evidence>
<organism evidence="3">
    <name type="scientific">Papilio xuthus</name>
    <name type="common">Asian swallowtail butterfly</name>
    <dbReference type="NCBI Taxonomy" id="66420"/>
    <lineage>
        <taxon>Eukaryota</taxon>
        <taxon>Metazoa</taxon>
        <taxon>Ecdysozoa</taxon>
        <taxon>Arthropoda</taxon>
        <taxon>Hexapoda</taxon>
        <taxon>Insecta</taxon>
        <taxon>Pterygota</taxon>
        <taxon>Neoptera</taxon>
        <taxon>Endopterygota</taxon>
        <taxon>Lepidoptera</taxon>
        <taxon>Glossata</taxon>
        <taxon>Ditrysia</taxon>
        <taxon>Papilionoidea</taxon>
        <taxon>Papilionidae</taxon>
        <taxon>Papilioninae</taxon>
        <taxon>Papilio</taxon>
    </lineage>
</organism>
<gene>
    <name evidence="3" type="primary">LOC106117659</name>
</gene>
<proteinExistence type="predicted"/>
<accession>A0AAJ6Z8U4</accession>
<evidence type="ECO:0000256" key="1">
    <source>
        <dbReference type="PROSITE-ProRule" id="PRU00453"/>
    </source>
</evidence>
<name>A0AAJ6Z8U4_PAPXU</name>
<reference evidence="3" key="1">
    <citation type="submission" date="2025-08" db="UniProtKB">
        <authorList>
            <consortium name="RefSeq"/>
        </authorList>
    </citation>
    <scope>IDENTIFICATION</scope>
</reference>
<dbReference type="GO" id="GO:0008270">
    <property type="term" value="F:zinc ion binding"/>
    <property type="evidence" value="ECO:0007669"/>
    <property type="project" value="UniProtKB-UniRule"/>
</dbReference>
<dbReference type="PROSITE" id="PS51083">
    <property type="entry name" value="ZF_HIT"/>
    <property type="match status" value="1"/>
</dbReference>